<dbReference type="PANTHER" id="PTHR43842">
    <property type="entry name" value="PROPIONYL-COA CARBOXYLASE BETA CHAIN"/>
    <property type="match status" value="1"/>
</dbReference>
<dbReference type="Proteomes" id="UP000237752">
    <property type="component" value="Unassembled WGS sequence"/>
</dbReference>
<sequence length="502" mass="53637">MDTHRVGAVERQHALGKLTARERIAALADPGTFREIGALVRPDRRLPDARSDDAHADGVVVGTAAVNGRTIGILSFDFTVLGGSNGTVGGAKVDRQARLCLEHGYPLVMMLDGGGHRIQEGLDSRHFAHGFQFFQLQSQLSGWVPTIALMMGPGFAGPSNFAAMADLVVMVDKTSTMGIAGPALVKAGTGEDATKDELGGPAIQADREGIADIVAEDDESALQITRDFLGYFPNNSSEPVPVTDCTDPADRRAEQLTRLVPPNPRRAYDVRKIIGAVADAGSVMTLKPRFARNVFTGLARLDGRPVGLIANQPNHMGGTLDSDACDKMAHLISLCDAFGLPLIYFIDVPGFLVGPSAERTGLARRSGKLLFELGRATVPRFSVVLRKGYGLAYIAMNGGRSFEADLCVAWPTAEICAMSIEGAVDVAYAKKVAAADDPELARKTMIAQFRTQLGPVYAAEGFGIDDVIDPPDTRGVLIDALRRSPRRHRDVSPPRVHPVTPI</sequence>
<dbReference type="PROSITE" id="PS50980">
    <property type="entry name" value="COA_CT_NTER"/>
    <property type="match status" value="1"/>
</dbReference>
<dbReference type="Pfam" id="PF01039">
    <property type="entry name" value="Carboxyl_trans"/>
    <property type="match status" value="1"/>
</dbReference>
<gene>
    <name evidence="3" type="ORF">CLV47_10663</name>
</gene>
<dbReference type="Gene3D" id="3.90.226.10">
    <property type="entry name" value="2-enoyl-CoA Hydratase, Chain A, domain 1"/>
    <property type="match status" value="2"/>
</dbReference>
<evidence type="ECO:0000313" key="3">
    <source>
        <dbReference type="EMBL" id="PRZ42192.1"/>
    </source>
</evidence>
<dbReference type="GO" id="GO:0004658">
    <property type="term" value="F:propionyl-CoA carboxylase activity"/>
    <property type="evidence" value="ECO:0007669"/>
    <property type="project" value="TreeGrafter"/>
</dbReference>
<dbReference type="GO" id="GO:0009317">
    <property type="term" value="C:acetyl-CoA carboxylase complex"/>
    <property type="evidence" value="ECO:0007669"/>
    <property type="project" value="TreeGrafter"/>
</dbReference>
<feature type="domain" description="CoA carboxyltransferase C-terminal" evidence="2">
    <location>
        <begin position="248"/>
        <end position="483"/>
    </location>
</feature>
<reference evidence="3 4" key="1">
    <citation type="submission" date="2018-03" db="EMBL/GenBank/DDBJ databases">
        <title>Genomic Encyclopedia of Archaeal and Bacterial Type Strains, Phase II (KMG-II): from individual species to whole genera.</title>
        <authorList>
            <person name="Goeker M."/>
        </authorList>
    </citation>
    <scope>NUCLEOTIDE SEQUENCE [LARGE SCALE GENOMIC DNA]</scope>
    <source>
        <strain evidence="3 4">DSM 100065</strain>
    </source>
</reference>
<dbReference type="PROSITE" id="PS50989">
    <property type="entry name" value="COA_CT_CTER"/>
    <property type="match status" value="1"/>
</dbReference>
<evidence type="ECO:0000313" key="4">
    <source>
        <dbReference type="Proteomes" id="UP000237752"/>
    </source>
</evidence>
<organism evidence="3 4">
    <name type="scientific">Antricoccus suffuscus</name>
    <dbReference type="NCBI Taxonomy" id="1629062"/>
    <lineage>
        <taxon>Bacteria</taxon>
        <taxon>Bacillati</taxon>
        <taxon>Actinomycetota</taxon>
        <taxon>Actinomycetes</taxon>
        <taxon>Geodermatophilales</taxon>
        <taxon>Antricoccaceae</taxon>
        <taxon>Antricoccus</taxon>
    </lineage>
</organism>
<accession>A0A2T1A0R1</accession>
<feature type="domain" description="CoA carboxyltransferase N-terminal" evidence="1">
    <location>
        <begin position="1"/>
        <end position="244"/>
    </location>
</feature>
<dbReference type="PANTHER" id="PTHR43842:SF2">
    <property type="entry name" value="PROPIONYL-COA CARBOXYLASE BETA CHAIN, MITOCHONDRIAL"/>
    <property type="match status" value="1"/>
</dbReference>
<dbReference type="InterPro" id="IPR051047">
    <property type="entry name" value="AccD/PCCB"/>
</dbReference>
<evidence type="ECO:0000259" key="2">
    <source>
        <dbReference type="PROSITE" id="PS50989"/>
    </source>
</evidence>
<protein>
    <submittedName>
        <fullName evidence="3">Propionyl-CoA carboxylase beta chain</fullName>
    </submittedName>
</protein>
<dbReference type="InterPro" id="IPR034733">
    <property type="entry name" value="AcCoA_carboxyl_beta"/>
</dbReference>
<dbReference type="InterPro" id="IPR011762">
    <property type="entry name" value="COA_CT_N"/>
</dbReference>
<dbReference type="AlphaFoldDB" id="A0A2T1A0R1"/>
<comment type="caution">
    <text evidence="3">The sequence shown here is derived from an EMBL/GenBank/DDBJ whole genome shotgun (WGS) entry which is preliminary data.</text>
</comment>
<dbReference type="InterPro" id="IPR011763">
    <property type="entry name" value="COA_CT_C"/>
</dbReference>
<keyword evidence="4" id="KW-1185">Reference proteome</keyword>
<dbReference type="SUPFAM" id="SSF52096">
    <property type="entry name" value="ClpP/crotonase"/>
    <property type="match status" value="2"/>
</dbReference>
<dbReference type="InterPro" id="IPR029045">
    <property type="entry name" value="ClpP/crotonase-like_dom_sf"/>
</dbReference>
<dbReference type="EMBL" id="PVUE01000006">
    <property type="protein sequence ID" value="PRZ42192.1"/>
    <property type="molecule type" value="Genomic_DNA"/>
</dbReference>
<evidence type="ECO:0000259" key="1">
    <source>
        <dbReference type="PROSITE" id="PS50980"/>
    </source>
</evidence>
<name>A0A2T1A0R1_9ACTN</name>
<proteinExistence type="predicted"/>